<comment type="caution">
    <text evidence="1">The sequence shown here is derived from an EMBL/GenBank/DDBJ whole genome shotgun (WGS) entry which is preliminary data.</text>
</comment>
<accession>A0A645FUZ4</accession>
<gene>
    <name evidence="1" type="ORF">SDC9_164971</name>
</gene>
<sequence>MLGNTARFFCSYIARTNRIKQRGLTMIHVTHNGYHRSTRKEFFFGIIGIHNDGFRVKRLFGCHHTTAKFLND</sequence>
<proteinExistence type="predicted"/>
<reference evidence="1" key="1">
    <citation type="submission" date="2019-08" db="EMBL/GenBank/DDBJ databases">
        <authorList>
            <person name="Kucharzyk K."/>
            <person name="Murdoch R.W."/>
            <person name="Higgins S."/>
            <person name="Loffler F."/>
        </authorList>
    </citation>
    <scope>NUCLEOTIDE SEQUENCE</scope>
</reference>
<dbReference type="AlphaFoldDB" id="A0A645FUZ4"/>
<name>A0A645FUZ4_9ZZZZ</name>
<dbReference type="EMBL" id="VSSQ01064789">
    <property type="protein sequence ID" value="MPN17616.1"/>
    <property type="molecule type" value="Genomic_DNA"/>
</dbReference>
<evidence type="ECO:0000313" key="1">
    <source>
        <dbReference type="EMBL" id="MPN17616.1"/>
    </source>
</evidence>
<protein>
    <submittedName>
        <fullName evidence="1">Uncharacterized protein</fullName>
    </submittedName>
</protein>
<organism evidence="1">
    <name type="scientific">bioreactor metagenome</name>
    <dbReference type="NCBI Taxonomy" id="1076179"/>
    <lineage>
        <taxon>unclassified sequences</taxon>
        <taxon>metagenomes</taxon>
        <taxon>ecological metagenomes</taxon>
    </lineage>
</organism>